<comment type="caution">
    <text evidence="2">The sequence shown here is derived from an EMBL/GenBank/DDBJ whole genome shotgun (WGS) entry which is preliminary data.</text>
</comment>
<feature type="compositionally biased region" description="Polar residues" evidence="1">
    <location>
        <begin position="99"/>
        <end position="113"/>
    </location>
</feature>
<dbReference type="EMBL" id="MKKU01000820">
    <property type="protein sequence ID" value="RNF01530.1"/>
    <property type="molecule type" value="Genomic_DNA"/>
</dbReference>
<evidence type="ECO:0000256" key="1">
    <source>
        <dbReference type="SAM" id="MobiDB-lite"/>
    </source>
</evidence>
<proteinExistence type="predicted"/>
<dbReference type="Proteomes" id="UP000284403">
    <property type="component" value="Unassembled WGS sequence"/>
</dbReference>
<feature type="compositionally biased region" description="Low complexity" evidence="1">
    <location>
        <begin position="1"/>
        <end position="19"/>
    </location>
</feature>
<dbReference type="AlphaFoldDB" id="A0A3R7N7E6"/>
<evidence type="ECO:0000313" key="2">
    <source>
        <dbReference type="EMBL" id="RNF01530.1"/>
    </source>
</evidence>
<organism evidence="2 3">
    <name type="scientific">Trypanosoma conorhini</name>
    <dbReference type="NCBI Taxonomy" id="83891"/>
    <lineage>
        <taxon>Eukaryota</taxon>
        <taxon>Discoba</taxon>
        <taxon>Euglenozoa</taxon>
        <taxon>Kinetoplastea</taxon>
        <taxon>Metakinetoplastina</taxon>
        <taxon>Trypanosomatida</taxon>
        <taxon>Trypanosomatidae</taxon>
        <taxon>Trypanosoma</taxon>
    </lineage>
</organism>
<sequence>MSSAAQASAPQPQQQQQQQGSHIPTRSIIPASVMNVAQSREASGPAPPSLGAGPVSGGLQAPGRPAVAAEPVRRSAPPAASVAGVPAAGASGGGAFRQQPPSVSGGRQMSGSSERATTVLLGVGRSLQTPPSLCLATPKLRRERNTALVGFSTRRGTPPLLVLFFGVLAQK</sequence>
<reference evidence="2 3" key="1">
    <citation type="journal article" date="2018" name="BMC Genomics">
        <title>Genomic comparison of Trypanosoma conorhini and Trypanosoma rangeli to Trypanosoma cruzi strains of high and low virulence.</title>
        <authorList>
            <person name="Bradwell K.R."/>
            <person name="Koparde V.N."/>
            <person name="Matveyev A.V."/>
            <person name="Serrano M.G."/>
            <person name="Alves J.M."/>
            <person name="Parikh H."/>
            <person name="Huang B."/>
            <person name="Lee V."/>
            <person name="Espinosa-Alvarez O."/>
            <person name="Ortiz P.A."/>
            <person name="Costa-Martins A.G."/>
            <person name="Teixeira M.M."/>
            <person name="Buck G.A."/>
        </authorList>
    </citation>
    <scope>NUCLEOTIDE SEQUENCE [LARGE SCALE GENOMIC DNA]</scope>
    <source>
        <strain evidence="2 3">025E</strain>
    </source>
</reference>
<keyword evidence="3" id="KW-1185">Reference proteome</keyword>
<accession>A0A3R7N7E6</accession>
<dbReference type="GeneID" id="40322242"/>
<dbReference type="RefSeq" id="XP_029224472.1">
    <property type="nucleotide sequence ID" value="XM_029375475.1"/>
</dbReference>
<gene>
    <name evidence="2" type="ORF">Tco025E_08631</name>
</gene>
<protein>
    <submittedName>
        <fullName evidence="2">Uncharacterized protein</fullName>
    </submittedName>
</protein>
<feature type="region of interest" description="Disordered" evidence="1">
    <location>
        <begin position="1"/>
        <end position="113"/>
    </location>
</feature>
<name>A0A3R7N7E6_9TRYP</name>
<evidence type="ECO:0000313" key="3">
    <source>
        <dbReference type="Proteomes" id="UP000284403"/>
    </source>
</evidence>
<feature type="compositionally biased region" description="Low complexity" evidence="1">
    <location>
        <begin position="49"/>
        <end position="89"/>
    </location>
</feature>